<organism evidence="1 2">
    <name type="scientific">Flavobacterium agri</name>
    <dbReference type="NCBI Taxonomy" id="2743471"/>
    <lineage>
        <taxon>Bacteria</taxon>
        <taxon>Pseudomonadati</taxon>
        <taxon>Bacteroidota</taxon>
        <taxon>Flavobacteriia</taxon>
        <taxon>Flavobacteriales</taxon>
        <taxon>Flavobacteriaceae</taxon>
        <taxon>Flavobacterium</taxon>
    </lineage>
</organism>
<protein>
    <submittedName>
        <fullName evidence="1">Uncharacterized protein</fullName>
    </submittedName>
</protein>
<evidence type="ECO:0000313" key="1">
    <source>
        <dbReference type="EMBL" id="NYA71836.1"/>
    </source>
</evidence>
<gene>
    <name evidence="1" type="ORF">HZF10_12965</name>
</gene>
<evidence type="ECO:0000313" key="2">
    <source>
        <dbReference type="Proteomes" id="UP000535020"/>
    </source>
</evidence>
<proteinExistence type="predicted"/>
<sequence>MTYTAKFDGKTVRVYNGEKLFGSIDFSKERMAHADIFIYTDRFHVGPESAADKDIVVTKADVPVFKFNFDKLWGGAEIEANGEPIGYEVKGKWFKPGTRLVNENDEDLVVIKNDNAITLKGFDLEVNDDDIEPVMIMSTLYYHIYASNAANPTFMMSNLFWK</sequence>
<comment type="caution">
    <text evidence="1">The sequence shown here is derived from an EMBL/GenBank/DDBJ whole genome shotgun (WGS) entry which is preliminary data.</text>
</comment>
<reference evidence="1 2" key="1">
    <citation type="submission" date="2020-07" db="EMBL/GenBank/DDBJ databases">
        <authorList>
            <person name="Sun Q."/>
        </authorList>
    </citation>
    <scope>NUCLEOTIDE SEQUENCE [LARGE SCALE GENOMIC DNA]</scope>
    <source>
        <strain evidence="1 2">MAH-1</strain>
    </source>
</reference>
<dbReference type="Proteomes" id="UP000535020">
    <property type="component" value="Unassembled WGS sequence"/>
</dbReference>
<name>A0A7Y9C607_9FLAO</name>
<keyword evidence="2" id="KW-1185">Reference proteome</keyword>
<accession>A0A7Y9C607</accession>
<dbReference type="EMBL" id="JACBJI010000005">
    <property type="protein sequence ID" value="NYA71836.1"/>
    <property type="molecule type" value="Genomic_DNA"/>
</dbReference>
<dbReference type="AlphaFoldDB" id="A0A7Y9C607"/>
<dbReference type="RefSeq" id="WP_176006645.1">
    <property type="nucleotide sequence ID" value="NZ_JABWMI010000014.1"/>
</dbReference>